<name>A0ABR4G9B0_9EURO</name>
<feature type="compositionally biased region" description="Polar residues" evidence="5">
    <location>
        <begin position="70"/>
        <end position="84"/>
    </location>
</feature>
<feature type="compositionally biased region" description="Low complexity" evidence="5">
    <location>
        <begin position="46"/>
        <end position="56"/>
    </location>
</feature>
<feature type="region of interest" description="Disordered" evidence="5">
    <location>
        <begin position="46"/>
        <end position="86"/>
    </location>
</feature>
<protein>
    <recommendedName>
        <fullName evidence="6">Zn(2)-C6 fungal-type domain-containing protein</fullName>
    </recommendedName>
</protein>
<keyword evidence="2" id="KW-0238">DNA-binding</keyword>
<evidence type="ECO:0000259" key="6">
    <source>
        <dbReference type="PROSITE" id="PS50048"/>
    </source>
</evidence>
<evidence type="ECO:0000256" key="2">
    <source>
        <dbReference type="ARBA" id="ARBA00023125"/>
    </source>
</evidence>
<organism evidence="7 8">
    <name type="scientific">Aspergillus keveii</name>
    <dbReference type="NCBI Taxonomy" id="714993"/>
    <lineage>
        <taxon>Eukaryota</taxon>
        <taxon>Fungi</taxon>
        <taxon>Dikarya</taxon>
        <taxon>Ascomycota</taxon>
        <taxon>Pezizomycotina</taxon>
        <taxon>Eurotiomycetes</taxon>
        <taxon>Eurotiomycetidae</taxon>
        <taxon>Eurotiales</taxon>
        <taxon>Aspergillaceae</taxon>
        <taxon>Aspergillus</taxon>
        <taxon>Aspergillus subgen. Nidulantes</taxon>
    </lineage>
</organism>
<dbReference type="InterPro" id="IPR050987">
    <property type="entry name" value="AtrR-like"/>
</dbReference>
<dbReference type="Proteomes" id="UP001610563">
    <property type="component" value="Unassembled WGS sequence"/>
</dbReference>
<sequence length="720" mass="79596">MPFPQVGLVPRRRKVGNACNFCREHRVRCEAVTPCPPCVANNVPCVRSRPRTPQTPRRNRRDGAKESNDSYRQQEGTTTHSSDTLLEDIQTVNVEKASPPTPSPSVNLAWTSQKTDSILGFIARINAFCSGGPQQCSSTTGSGDASFDQALPFLSGVQETQATDCDLTPTQTSRIMQIFWSHLRPLMPIVQWNEVNHGQNRTLQPLQDAISVYTLQYIYNSSLHTRLAGLNWPQFQHWKSKVGLPYFHRALSAVTQLATFARPSIPVMQCYCYLTLYLLDAGQYQAAYIMVGLGLRIAQSLNYMDVRNGRYKECRLFRHVWWTLIHLEFRCARHVGKPVTSHADGLVGLGPSREELNTDCSGGLAYHVESIRLTAAARAVNDAVDRHSQLSGISGLANIEARAEVLSEHLGLLKQWRDGLPHQEPFLNLQLDAVETTDISHYPEDAQSTPQDTLSDSPMLTLQNTLLSLQHLNMTMTLHRTFIQFPSPSSNPNSDTGNTCPKSTAHALTALKHAMTLTTLTHTRLSTHETHHGHAEIYQYQWNVVITIIGFMLAYPFRRDLYTQAKGCLDLAMEVFTSAGGDTAAKRAAVLTGYLGRKVDGLVGGQNGQYVAPDHPPPPAAAPSLYNSTTATSEEFEGQHPFQTRISGPVRTVVADQGVSTAAATTTTTAINTPSSPLLSPDGQPLWLWDELGNLDAWPTYCDEVFEAFMVDPEDSFAQV</sequence>
<keyword evidence="4" id="KW-0539">Nucleus</keyword>
<feature type="domain" description="Zn(2)-C6 fungal-type" evidence="6">
    <location>
        <begin position="18"/>
        <end position="47"/>
    </location>
</feature>
<evidence type="ECO:0000256" key="4">
    <source>
        <dbReference type="ARBA" id="ARBA00023242"/>
    </source>
</evidence>
<dbReference type="InterPro" id="IPR036864">
    <property type="entry name" value="Zn2-C6_fun-type_DNA-bd_sf"/>
</dbReference>
<dbReference type="EMBL" id="JBFTWV010000033">
    <property type="protein sequence ID" value="KAL2795586.1"/>
    <property type="molecule type" value="Genomic_DNA"/>
</dbReference>
<dbReference type="PROSITE" id="PS00463">
    <property type="entry name" value="ZN2_CY6_FUNGAL_1"/>
    <property type="match status" value="1"/>
</dbReference>
<comment type="caution">
    <text evidence="7">The sequence shown here is derived from an EMBL/GenBank/DDBJ whole genome shotgun (WGS) entry which is preliminary data.</text>
</comment>
<dbReference type="CDD" id="cd00067">
    <property type="entry name" value="GAL4"/>
    <property type="match status" value="1"/>
</dbReference>
<keyword evidence="1" id="KW-0805">Transcription regulation</keyword>
<accession>A0ABR4G9B0</accession>
<dbReference type="PANTHER" id="PTHR46910">
    <property type="entry name" value="TRANSCRIPTION FACTOR PDR1"/>
    <property type="match status" value="1"/>
</dbReference>
<keyword evidence="3" id="KW-0804">Transcription</keyword>
<dbReference type="InterPro" id="IPR001138">
    <property type="entry name" value="Zn2Cys6_DnaBD"/>
</dbReference>
<proteinExistence type="predicted"/>
<dbReference type="CDD" id="cd12148">
    <property type="entry name" value="fungal_TF_MHR"/>
    <property type="match status" value="1"/>
</dbReference>
<evidence type="ECO:0000256" key="3">
    <source>
        <dbReference type="ARBA" id="ARBA00023163"/>
    </source>
</evidence>
<dbReference type="PROSITE" id="PS50048">
    <property type="entry name" value="ZN2_CY6_FUNGAL_2"/>
    <property type="match status" value="1"/>
</dbReference>
<dbReference type="SUPFAM" id="SSF57701">
    <property type="entry name" value="Zn2/Cys6 DNA-binding domain"/>
    <property type="match status" value="1"/>
</dbReference>
<evidence type="ECO:0000313" key="7">
    <source>
        <dbReference type="EMBL" id="KAL2795586.1"/>
    </source>
</evidence>
<dbReference type="Gene3D" id="4.10.240.10">
    <property type="entry name" value="Zn(2)-C6 fungal-type DNA-binding domain"/>
    <property type="match status" value="1"/>
</dbReference>
<reference evidence="7 8" key="1">
    <citation type="submission" date="2024-07" db="EMBL/GenBank/DDBJ databases">
        <title>Section-level genome sequencing and comparative genomics of Aspergillus sections Usti and Cavernicolus.</title>
        <authorList>
            <consortium name="Lawrence Berkeley National Laboratory"/>
            <person name="Nybo J.L."/>
            <person name="Vesth T.C."/>
            <person name="Theobald S."/>
            <person name="Frisvad J.C."/>
            <person name="Larsen T.O."/>
            <person name="Kjaerboelling I."/>
            <person name="Rothschild-Mancinelli K."/>
            <person name="Lyhne E.K."/>
            <person name="Kogle M.E."/>
            <person name="Barry K."/>
            <person name="Clum A."/>
            <person name="Na H."/>
            <person name="Ledsgaard L."/>
            <person name="Lin J."/>
            <person name="Lipzen A."/>
            <person name="Kuo A."/>
            <person name="Riley R."/>
            <person name="Mondo S."/>
            <person name="Labutti K."/>
            <person name="Haridas S."/>
            <person name="Pangalinan J."/>
            <person name="Salamov A.A."/>
            <person name="Simmons B.A."/>
            <person name="Magnuson J.K."/>
            <person name="Chen J."/>
            <person name="Drula E."/>
            <person name="Henrissat B."/>
            <person name="Wiebenga A."/>
            <person name="Lubbers R.J."/>
            <person name="Gomes A.C."/>
            <person name="Makela M.R."/>
            <person name="Stajich J."/>
            <person name="Grigoriev I.V."/>
            <person name="Mortensen U.H."/>
            <person name="De Vries R.P."/>
            <person name="Baker S.E."/>
            <person name="Andersen M.R."/>
        </authorList>
    </citation>
    <scope>NUCLEOTIDE SEQUENCE [LARGE SCALE GENOMIC DNA]</scope>
    <source>
        <strain evidence="7 8">CBS 209.92</strain>
    </source>
</reference>
<evidence type="ECO:0000256" key="1">
    <source>
        <dbReference type="ARBA" id="ARBA00023015"/>
    </source>
</evidence>
<dbReference type="PANTHER" id="PTHR46910:SF1">
    <property type="entry name" value="MISCELLANEOUS ZN(II)2CYS6 TRANSCRIPTION FACTOR (EUROFUNG)-RELATED"/>
    <property type="match status" value="1"/>
</dbReference>
<gene>
    <name evidence="7" type="ORF">BJX66DRAFT_336709</name>
</gene>
<dbReference type="SMART" id="SM00066">
    <property type="entry name" value="GAL4"/>
    <property type="match status" value="1"/>
</dbReference>
<dbReference type="Pfam" id="PF00172">
    <property type="entry name" value="Zn_clus"/>
    <property type="match status" value="1"/>
</dbReference>
<evidence type="ECO:0000256" key="5">
    <source>
        <dbReference type="SAM" id="MobiDB-lite"/>
    </source>
</evidence>
<keyword evidence="8" id="KW-1185">Reference proteome</keyword>
<evidence type="ECO:0000313" key="8">
    <source>
        <dbReference type="Proteomes" id="UP001610563"/>
    </source>
</evidence>